<evidence type="ECO:0000313" key="2">
    <source>
        <dbReference type="Proteomes" id="UP000594464"/>
    </source>
</evidence>
<protein>
    <submittedName>
        <fullName evidence="1">Uncharacterized protein</fullName>
    </submittedName>
</protein>
<gene>
    <name evidence="1" type="ORF">G3M78_04735</name>
</gene>
<evidence type="ECO:0000313" key="1">
    <source>
        <dbReference type="EMBL" id="QPJ64732.1"/>
    </source>
</evidence>
<dbReference type="Proteomes" id="UP000594464">
    <property type="component" value="Chromosome"/>
</dbReference>
<reference evidence="2" key="1">
    <citation type="submission" date="2020-02" db="EMBL/GenBank/DDBJ databases">
        <title>Genomic and physiological characterization of two novel Nitrospinaceae genera.</title>
        <authorList>
            <person name="Mueller A.J."/>
            <person name="Jung M.-Y."/>
            <person name="Strachan C.R."/>
            <person name="Herbold C.W."/>
            <person name="Kirkegaard R.H."/>
            <person name="Daims H."/>
        </authorList>
    </citation>
    <scope>NUCLEOTIDE SEQUENCE [LARGE SCALE GENOMIC DNA]</scope>
</reference>
<dbReference type="EMBL" id="CP048620">
    <property type="protein sequence ID" value="QPJ64732.1"/>
    <property type="molecule type" value="Genomic_DNA"/>
</dbReference>
<proteinExistence type="predicted"/>
<dbReference type="KEGG" id="nva:G3M78_04735"/>
<name>A0A7T0C1M8_9BACT</name>
<sequence length="243" mass="26625">MIAASLIAGGNETLSHFLEKTSMSRNFLNKFFRYSAPVLLCFVLGGGIVEAQSDSSASQSAKAWAVVDGFRSASFGMNEKDVLKAISKDFGIGKKNIERLVHPTEKTTNLSVAVSNLLPESGQAQVIYSLGYQSKRLMNVNILWGQPFDDTVKPQSLLDTANALSSFFSRQRFDPDGLLINADLKNGNIIVFRGKDQKGRMVLIHLTNPTIKEGEAPPNLTLRLSYIADPSAPDIFHIKKGDF</sequence>
<dbReference type="AlphaFoldDB" id="A0A7T0C1M8"/>
<organism evidence="1 2">
    <name type="scientific">Candidatus Nitrohelix vancouverensis</name>
    <dbReference type="NCBI Taxonomy" id="2705534"/>
    <lineage>
        <taxon>Bacteria</taxon>
        <taxon>Pseudomonadati</taxon>
        <taxon>Nitrospinota/Tectimicrobiota group</taxon>
        <taxon>Nitrospinota</taxon>
        <taxon>Nitrospinia</taxon>
        <taxon>Nitrospinales</taxon>
        <taxon>Nitrospinaceae</taxon>
        <taxon>Candidatus Nitrohelix</taxon>
    </lineage>
</organism>
<accession>A0A7T0C1M8</accession>